<name>A0A8H7D8W6_9AGAR</name>
<evidence type="ECO:0000313" key="4">
    <source>
        <dbReference type="Proteomes" id="UP000620124"/>
    </source>
</evidence>
<feature type="transmembrane region" description="Helical" evidence="2">
    <location>
        <begin position="13"/>
        <end position="35"/>
    </location>
</feature>
<comment type="caution">
    <text evidence="3">The sequence shown here is derived from an EMBL/GenBank/DDBJ whole genome shotgun (WGS) entry which is preliminary data.</text>
</comment>
<protein>
    <submittedName>
        <fullName evidence="3">Putative transporter YgaY</fullName>
    </submittedName>
</protein>
<sequence>MGTAAGTQVFTTYGWRAAAALNLGFYGWIFIVIMLRGPHCARYTWFGFEGGWEARKSVVDARKKAAVEGGKDLESGSGSGGAVTPQADIEAEKEKTPSTSAAVLNEDENEMGSEKERES</sequence>
<dbReference type="AlphaFoldDB" id="A0A8H7D8W6"/>
<feature type="region of interest" description="Disordered" evidence="1">
    <location>
        <begin position="68"/>
        <end position="119"/>
    </location>
</feature>
<keyword evidence="4" id="KW-1185">Reference proteome</keyword>
<gene>
    <name evidence="3" type="ORF">MVEN_00441700</name>
</gene>
<reference evidence="3" key="1">
    <citation type="submission" date="2020-05" db="EMBL/GenBank/DDBJ databases">
        <title>Mycena genomes resolve the evolution of fungal bioluminescence.</title>
        <authorList>
            <person name="Tsai I.J."/>
        </authorList>
    </citation>
    <scope>NUCLEOTIDE SEQUENCE</scope>
    <source>
        <strain evidence="3">CCC161011</strain>
    </source>
</reference>
<dbReference type="EMBL" id="JACAZI010000003">
    <property type="protein sequence ID" value="KAF7365680.1"/>
    <property type="molecule type" value="Genomic_DNA"/>
</dbReference>
<accession>A0A8H7D8W6</accession>
<dbReference type="OrthoDB" id="3041502at2759"/>
<dbReference type="Proteomes" id="UP000620124">
    <property type="component" value="Unassembled WGS sequence"/>
</dbReference>
<evidence type="ECO:0000256" key="2">
    <source>
        <dbReference type="SAM" id="Phobius"/>
    </source>
</evidence>
<keyword evidence="2" id="KW-0812">Transmembrane</keyword>
<organism evidence="3 4">
    <name type="scientific">Mycena venus</name>
    <dbReference type="NCBI Taxonomy" id="2733690"/>
    <lineage>
        <taxon>Eukaryota</taxon>
        <taxon>Fungi</taxon>
        <taxon>Dikarya</taxon>
        <taxon>Basidiomycota</taxon>
        <taxon>Agaricomycotina</taxon>
        <taxon>Agaricomycetes</taxon>
        <taxon>Agaricomycetidae</taxon>
        <taxon>Agaricales</taxon>
        <taxon>Marasmiineae</taxon>
        <taxon>Mycenaceae</taxon>
        <taxon>Mycena</taxon>
    </lineage>
</organism>
<evidence type="ECO:0000256" key="1">
    <source>
        <dbReference type="SAM" id="MobiDB-lite"/>
    </source>
</evidence>
<evidence type="ECO:0000313" key="3">
    <source>
        <dbReference type="EMBL" id="KAF7365680.1"/>
    </source>
</evidence>
<proteinExistence type="predicted"/>
<keyword evidence="2" id="KW-0472">Membrane</keyword>
<keyword evidence="2" id="KW-1133">Transmembrane helix</keyword>